<dbReference type="EMBL" id="MKEK01000001">
    <property type="protein sequence ID" value="OEY69037.1"/>
    <property type="molecule type" value="Genomic_DNA"/>
</dbReference>
<dbReference type="InterPro" id="IPR001633">
    <property type="entry name" value="EAL_dom"/>
</dbReference>
<comment type="caution">
    <text evidence="5">The sequence shown here is derived from an EMBL/GenBank/DDBJ whole genome shotgun (WGS) entry which is preliminary data.</text>
</comment>
<evidence type="ECO:0000313" key="6">
    <source>
        <dbReference type="Proteomes" id="UP000242258"/>
    </source>
</evidence>
<dbReference type="OrthoDB" id="8553030at2"/>
<dbReference type="CDD" id="cd01949">
    <property type="entry name" value="GGDEF"/>
    <property type="match status" value="1"/>
</dbReference>
<dbReference type="PROSITE" id="PS50887">
    <property type="entry name" value="GGDEF"/>
    <property type="match status" value="1"/>
</dbReference>
<dbReference type="SMART" id="SM00052">
    <property type="entry name" value="EAL"/>
    <property type="match status" value="1"/>
</dbReference>
<dbReference type="RefSeq" id="WP_070048603.1">
    <property type="nucleotide sequence ID" value="NZ_CBCSDO010000003.1"/>
</dbReference>
<dbReference type="PANTHER" id="PTHR33121:SF71">
    <property type="entry name" value="OXYGEN SENSOR PROTEIN DOSP"/>
    <property type="match status" value="1"/>
</dbReference>
<organism evidence="5 6">
    <name type="scientific">Rheinheimera salexigens</name>
    <dbReference type="NCBI Taxonomy" id="1628148"/>
    <lineage>
        <taxon>Bacteria</taxon>
        <taxon>Pseudomonadati</taxon>
        <taxon>Pseudomonadota</taxon>
        <taxon>Gammaproteobacteria</taxon>
        <taxon>Chromatiales</taxon>
        <taxon>Chromatiaceae</taxon>
        <taxon>Rheinheimera</taxon>
    </lineage>
</organism>
<dbReference type="InterPro" id="IPR021800">
    <property type="entry name" value="DUF3369"/>
</dbReference>
<dbReference type="InterPro" id="IPR000160">
    <property type="entry name" value="GGDEF_dom"/>
</dbReference>
<dbReference type="GO" id="GO:0071111">
    <property type="term" value="F:cyclic-guanylate-specific phosphodiesterase activity"/>
    <property type="evidence" value="ECO:0007669"/>
    <property type="project" value="InterPro"/>
</dbReference>
<sequence length="749" mass="83844">MSKITEQDFLFAAEDTVTSVIAKPSLEPWQILVVDDDAEVHTVTTLALNDLQVFNRTLTFHHAYNGEEAIQYLKKRPDIAVVLLDVVMESDDAGLIVVQRIREELQLDEIRIVLRTGQPGYAPEEKVIKQYDINDYKTKTELTRGKLVTAIIGAIRSYQQIRTINQSRRGLEKIINSAANLLEHQSLHSFSEGVLTQISSLLGLPAEGIVCAQIEDDGSASDRVYVLGAAGAYAPFIKCLLERIQDAEIIQQIRQCLYDKKHLLYPQATVLYLGNKQYNAAVYLQTNQPISELDQQLIELFLSNISIGYQNAALFQQLKHTAYIDALTKMPNRNAFINLLQQIRQGEAEHSAVALIDIKHFSDINDGLGHDVGNEFLIAVAMRLNEHFVLPAQLARVDTDVFAVIGHSDIVSPDAINAAFIQPFLVAGHRLQLRVNVGFCRLQDTDSQALSILKSVTIALNRAKKSLTSSHQYYLPEMAQQLSSRLTLLRKLGQDFAQHKLQLWYQPQVSLQTKQIVGVEALLRWPQDNGDFISPATFIPLAEYSGLIIEIGDWVIQQACMQIKQLSQLGFRIRIAVNVSMQQFRSPNFVQSVMDNINHYQIDAKQLEIEITESIVMDEPQTVIKALQQLKAIGVNIAIDDFGMGFSSLSYIQKLPLDRIKIDRAFVANMVNEVSVAKSSDQVLVETIIRLGKKLQLVTIAEGVEDAAQQQALIALGCDEMQGYFFAKPMPATELTRLLQQKIAANKIS</sequence>
<evidence type="ECO:0000256" key="1">
    <source>
        <dbReference type="PROSITE-ProRule" id="PRU00169"/>
    </source>
</evidence>
<dbReference type="CDD" id="cd00156">
    <property type="entry name" value="REC"/>
    <property type="match status" value="1"/>
</dbReference>
<feature type="domain" description="Response regulatory" evidence="2">
    <location>
        <begin position="30"/>
        <end position="154"/>
    </location>
</feature>
<reference evidence="6" key="1">
    <citation type="submission" date="2016-09" db="EMBL/GenBank/DDBJ databases">
        <authorList>
            <person name="Wan X."/>
            <person name="Hou S."/>
        </authorList>
    </citation>
    <scope>NUCLEOTIDE SEQUENCE [LARGE SCALE GENOMIC DNA]</scope>
    <source>
        <strain evidence="6">KH87</strain>
    </source>
</reference>
<dbReference type="Gene3D" id="3.40.50.2300">
    <property type="match status" value="1"/>
</dbReference>
<dbReference type="CDD" id="cd01948">
    <property type="entry name" value="EAL"/>
    <property type="match status" value="1"/>
</dbReference>
<dbReference type="SUPFAM" id="SSF141868">
    <property type="entry name" value="EAL domain-like"/>
    <property type="match status" value="1"/>
</dbReference>
<dbReference type="InterPro" id="IPR043128">
    <property type="entry name" value="Rev_trsase/Diguanyl_cyclase"/>
</dbReference>
<dbReference type="SMART" id="SM00267">
    <property type="entry name" value="GGDEF"/>
    <property type="match status" value="1"/>
</dbReference>
<gene>
    <name evidence="5" type="ORF">BI198_05225</name>
</gene>
<dbReference type="Proteomes" id="UP000242258">
    <property type="component" value="Unassembled WGS sequence"/>
</dbReference>
<name>A0A1E7Q4H0_9GAMM</name>
<dbReference type="Gene3D" id="3.20.20.450">
    <property type="entry name" value="EAL domain"/>
    <property type="match status" value="1"/>
</dbReference>
<feature type="modified residue" description="4-aspartylphosphate" evidence="1">
    <location>
        <position position="85"/>
    </location>
</feature>
<dbReference type="InterPro" id="IPR001789">
    <property type="entry name" value="Sig_transdc_resp-reg_receiver"/>
</dbReference>
<dbReference type="PANTHER" id="PTHR33121">
    <property type="entry name" value="CYCLIC DI-GMP PHOSPHODIESTERASE PDEF"/>
    <property type="match status" value="1"/>
</dbReference>
<evidence type="ECO:0000313" key="5">
    <source>
        <dbReference type="EMBL" id="OEY69037.1"/>
    </source>
</evidence>
<dbReference type="InterPro" id="IPR029787">
    <property type="entry name" value="Nucleotide_cyclase"/>
</dbReference>
<dbReference type="InterPro" id="IPR035919">
    <property type="entry name" value="EAL_sf"/>
</dbReference>
<evidence type="ECO:0000259" key="3">
    <source>
        <dbReference type="PROSITE" id="PS50883"/>
    </source>
</evidence>
<dbReference type="PROSITE" id="PS50110">
    <property type="entry name" value="RESPONSE_REGULATORY"/>
    <property type="match status" value="1"/>
</dbReference>
<dbReference type="Pfam" id="PF00072">
    <property type="entry name" value="Response_reg"/>
    <property type="match status" value="1"/>
</dbReference>
<dbReference type="NCBIfam" id="TIGR00254">
    <property type="entry name" value="GGDEF"/>
    <property type="match status" value="1"/>
</dbReference>
<keyword evidence="6" id="KW-1185">Reference proteome</keyword>
<protein>
    <submittedName>
        <fullName evidence="5">Diguanylate phosphodiesterase</fullName>
    </submittedName>
</protein>
<feature type="domain" description="GGDEF" evidence="4">
    <location>
        <begin position="349"/>
        <end position="478"/>
    </location>
</feature>
<dbReference type="SMART" id="SM00448">
    <property type="entry name" value="REC"/>
    <property type="match status" value="1"/>
</dbReference>
<evidence type="ECO:0000259" key="4">
    <source>
        <dbReference type="PROSITE" id="PS50887"/>
    </source>
</evidence>
<dbReference type="Pfam" id="PF00563">
    <property type="entry name" value="EAL"/>
    <property type="match status" value="1"/>
</dbReference>
<dbReference type="Gene3D" id="3.30.70.270">
    <property type="match status" value="1"/>
</dbReference>
<dbReference type="InterPro" id="IPR050706">
    <property type="entry name" value="Cyclic-di-GMP_PDE-like"/>
</dbReference>
<dbReference type="SUPFAM" id="SSF55073">
    <property type="entry name" value="Nucleotide cyclase"/>
    <property type="match status" value="1"/>
</dbReference>
<dbReference type="Pfam" id="PF11849">
    <property type="entry name" value="DUF3369"/>
    <property type="match status" value="1"/>
</dbReference>
<evidence type="ECO:0000259" key="2">
    <source>
        <dbReference type="PROSITE" id="PS50110"/>
    </source>
</evidence>
<dbReference type="PROSITE" id="PS50883">
    <property type="entry name" value="EAL"/>
    <property type="match status" value="1"/>
</dbReference>
<accession>A0A1E7Q4H0</accession>
<dbReference type="GO" id="GO:0000160">
    <property type="term" value="P:phosphorelay signal transduction system"/>
    <property type="evidence" value="ECO:0007669"/>
    <property type="project" value="InterPro"/>
</dbReference>
<dbReference type="Pfam" id="PF00990">
    <property type="entry name" value="GGDEF"/>
    <property type="match status" value="1"/>
</dbReference>
<dbReference type="SUPFAM" id="SSF52172">
    <property type="entry name" value="CheY-like"/>
    <property type="match status" value="1"/>
</dbReference>
<proteinExistence type="predicted"/>
<dbReference type="InterPro" id="IPR011006">
    <property type="entry name" value="CheY-like_superfamily"/>
</dbReference>
<keyword evidence="1" id="KW-0597">Phosphoprotein</keyword>
<feature type="domain" description="EAL" evidence="3">
    <location>
        <begin position="485"/>
        <end position="743"/>
    </location>
</feature>
<dbReference type="STRING" id="1628148.BI198_05225"/>
<dbReference type="AlphaFoldDB" id="A0A1E7Q4H0"/>